<comment type="caution">
    <text evidence="1">The sequence shown here is derived from an EMBL/GenBank/DDBJ whole genome shotgun (WGS) entry which is preliminary data.</text>
</comment>
<dbReference type="RefSeq" id="WP_219527050.1">
    <property type="nucleotide sequence ID" value="NZ_JAHKRM010000001.1"/>
</dbReference>
<gene>
    <name evidence="1" type="ORF">ACFSJ0_26415</name>
</gene>
<name>A0ABW4GEB7_9ACTN</name>
<sequence>MPTQPESVIAGAGMAQLGAALLGGGRAKYAGLIIALTVADTPELRRAAQQWEELSAGLREHPQQVQESVKDVRWTETSAELFHQTVDTHANEVADKAGLPQSTADSMRTSADVLDFAGDLMLDVGAAILLAGTIYQLGRVNPYFRPAAEVAATMFGRRADQQAGQGAIRLQTFLRGTEGVVGKIAGRFAKVSPAKKLLFGGATAVGGGMTGNSAVAGDLSGSALPQGNQQTKEAG</sequence>
<evidence type="ECO:0000313" key="1">
    <source>
        <dbReference type="EMBL" id="MFD1540616.1"/>
    </source>
</evidence>
<keyword evidence="2" id="KW-1185">Reference proteome</keyword>
<reference evidence="2" key="1">
    <citation type="journal article" date="2019" name="Int. J. Syst. Evol. Microbiol.">
        <title>The Global Catalogue of Microorganisms (GCM) 10K type strain sequencing project: providing services to taxonomists for standard genome sequencing and annotation.</title>
        <authorList>
            <consortium name="The Broad Institute Genomics Platform"/>
            <consortium name="The Broad Institute Genome Sequencing Center for Infectious Disease"/>
            <person name="Wu L."/>
            <person name="Ma J."/>
        </authorList>
    </citation>
    <scope>NUCLEOTIDE SEQUENCE [LARGE SCALE GENOMIC DNA]</scope>
    <source>
        <strain evidence="2">CGMCC 1.15399</strain>
    </source>
</reference>
<protein>
    <submittedName>
        <fullName evidence="1">Uncharacterized protein</fullName>
    </submittedName>
</protein>
<accession>A0ABW4GEB7</accession>
<proteinExistence type="predicted"/>
<evidence type="ECO:0000313" key="2">
    <source>
        <dbReference type="Proteomes" id="UP001597097"/>
    </source>
</evidence>
<organism evidence="1 2">
    <name type="scientific">Nonomuraea guangzhouensis</name>
    <dbReference type="NCBI Taxonomy" id="1291555"/>
    <lineage>
        <taxon>Bacteria</taxon>
        <taxon>Bacillati</taxon>
        <taxon>Actinomycetota</taxon>
        <taxon>Actinomycetes</taxon>
        <taxon>Streptosporangiales</taxon>
        <taxon>Streptosporangiaceae</taxon>
        <taxon>Nonomuraea</taxon>
    </lineage>
</organism>
<dbReference type="EMBL" id="JBHUCM010000019">
    <property type="protein sequence ID" value="MFD1540616.1"/>
    <property type="molecule type" value="Genomic_DNA"/>
</dbReference>
<dbReference type="Proteomes" id="UP001597097">
    <property type="component" value="Unassembled WGS sequence"/>
</dbReference>